<protein>
    <submittedName>
        <fullName evidence="2">Uncharacterized protein</fullName>
    </submittedName>
</protein>
<dbReference type="AlphaFoldDB" id="A0AA36M989"/>
<reference evidence="2" key="1">
    <citation type="submission" date="2023-07" db="EMBL/GenBank/DDBJ databases">
        <authorList>
            <consortium name="CYATHOMIX"/>
        </authorList>
    </citation>
    <scope>NUCLEOTIDE SEQUENCE</scope>
    <source>
        <strain evidence="2">N/A</strain>
    </source>
</reference>
<comment type="caution">
    <text evidence="2">The sequence shown here is derived from an EMBL/GenBank/DDBJ whole genome shotgun (WGS) entry which is preliminary data.</text>
</comment>
<proteinExistence type="predicted"/>
<sequence>MGAEQSSIQRSKAAPTQTPPPDFSTPQSEPEMSSFASNSAPAVATATDAEQQIPQLVTEPTQITPAPIATVTPTTTTTSTTNMDPAVDMSVDEVPYPFREKVKNLSLEERKERYEEEIRRLFENPHPTHVQRLMPEKIVTEKADVVNLPNSSVSWNSIQTTYDIGKGALNQRSFKRCNRSKADPWRRYGALRKLHEIGGTGCLPPNQGGLRFQQQKFYTIAAGSPPPPPPPNPPITTIEEYGSPESLLAPRKRKPKQISEKRK</sequence>
<evidence type="ECO:0000313" key="2">
    <source>
        <dbReference type="EMBL" id="CAJ0604189.1"/>
    </source>
</evidence>
<organism evidence="2 3">
    <name type="scientific">Cylicocyclus nassatus</name>
    <name type="common">Nematode worm</name>
    <dbReference type="NCBI Taxonomy" id="53992"/>
    <lineage>
        <taxon>Eukaryota</taxon>
        <taxon>Metazoa</taxon>
        <taxon>Ecdysozoa</taxon>
        <taxon>Nematoda</taxon>
        <taxon>Chromadorea</taxon>
        <taxon>Rhabditida</taxon>
        <taxon>Rhabditina</taxon>
        <taxon>Rhabditomorpha</taxon>
        <taxon>Strongyloidea</taxon>
        <taxon>Strongylidae</taxon>
        <taxon>Cylicocyclus</taxon>
    </lineage>
</organism>
<feature type="region of interest" description="Disordered" evidence="1">
    <location>
        <begin position="1"/>
        <end position="87"/>
    </location>
</feature>
<feature type="compositionally biased region" description="Low complexity" evidence="1">
    <location>
        <begin position="58"/>
        <end position="81"/>
    </location>
</feature>
<feature type="region of interest" description="Disordered" evidence="1">
    <location>
        <begin position="220"/>
        <end position="263"/>
    </location>
</feature>
<dbReference type="Proteomes" id="UP001176961">
    <property type="component" value="Unassembled WGS sequence"/>
</dbReference>
<evidence type="ECO:0000313" key="3">
    <source>
        <dbReference type="Proteomes" id="UP001176961"/>
    </source>
</evidence>
<accession>A0AA36M989</accession>
<evidence type="ECO:0000256" key="1">
    <source>
        <dbReference type="SAM" id="MobiDB-lite"/>
    </source>
</evidence>
<feature type="compositionally biased region" description="Pro residues" evidence="1">
    <location>
        <begin position="224"/>
        <end position="234"/>
    </location>
</feature>
<feature type="compositionally biased region" description="Polar residues" evidence="1">
    <location>
        <begin position="1"/>
        <end position="16"/>
    </location>
</feature>
<keyword evidence="3" id="KW-1185">Reference proteome</keyword>
<name>A0AA36M989_CYLNA</name>
<gene>
    <name evidence="2" type="ORF">CYNAS_LOCUS16172</name>
</gene>
<dbReference type="EMBL" id="CATQJL010000305">
    <property type="protein sequence ID" value="CAJ0604189.1"/>
    <property type="molecule type" value="Genomic_DNA"/>
</dbReference>
<feature type="compositionally biased region" description="Polar residues" evidence="1">
    <location>
        <begin position="24"/>
        <end position="40"/>
    </location>
</feature>